<protein>
    <recommendedName>
        <fullName evidence="3">DUF429 domain-containing protein</fullName>
    </recommendedName>
</protein>
<dbReference type="InterPro" id="IPR008306">
    <property type="entry name" value="UCP018008"/>
</dbReference>
<dbReference type="EMBL" id="AP024546">
    <property type="protein sequence ID" value="BCT96462.1"/>
    <property type="molecule type" value="Genomic_DNA"/>
</dbReference>
<dbReference type="Proteomes" id="UP000680514">
    <property type="component" value="Chromosome"/>
</dbReference>
<proteinExistence type="predicted"/>
<evidence type="ECO:0000313" key="1">
    <source>
        <dbReference type="EMBL" id="BCT96462.1"/>
    </source>
</evidence>
<accession>A0ABM7QFL9</accession>
<name>A0ABM7QFL9_9GAMM</name>
<keyword evidence="2" id="KW-1185">Reference proteome</keyword>
<gene>
    <name evidence="1" type="ORF">LYSHEL_23330</name>
</gene>
<evidence type="ECO:0008006" key="3">
    <source>
        <dbReference type="Google" id="ProtNLM"/>
    </source>
</evidence>
<dbReference type="PIRSF" id="PIRSF018008">
    <property type="entry name" value="UCP018008"/>
    <property type="match status" value="1"/>
</dbReference>
<reference evidence="1 2" key="1">
    <citation type="submission" date="2021-03" db="EMBL/GenBank/DDBJ databases">
        <title>Complete Genome Sequences of Two Lysobacter Strains Isolated from Sea Water (Lysobacter caseinilyticus) and Soil (Lysobacter helvus) in South Korea.</title>
        <authorList>
            <person name="Watanabe Y."/>
            <person name="Arakawa K."/>
        </authorList>
    </citation>
    <scope>NUCLEOTIDE SEQUENCE [LARGE SCALE GENOMIC DNA]</scope>
    <source>
        <strain evidence="1 2">D10</strain>
    </source>
</reference>
<dbReference type="InterPro" id="IPR007362">
    <property type="entry name" value="DUF429"/>
</dbReference>
<sequence length="286" mass="31701">MTTLLVGFDSAWTPGKRGAIVAAIQNDDGAFQVLGDPQIANFREAEDAIRKWQAEHAPVSTVILLDQPTIVNNSAGQRPVENIVSSCVSLRYGGMQPANTARADMFGEGAPVWAFINQFGGAGDPLTPRPDGAVVFETYPVLALIALGWLREDARRAGRLPKYNPERRKTFSLDDWQFLCREASAAFRKLSLGGIARWMDEARDKDRPHKTDQDKLDACLCLLVALHMAEGRECLMVGDQKTGYIVVPHCPDLQIEVETRCTVTDRMASEWVRTFTLALVTRAKRE</sequence>
<dbReference type="Pfam" id="PF04250">
    <property type="entry name" value="DUF429"/>
    <property type="match status" value="1"/>
</dbReference>
<evidence type="ECO:0000313" key="2">
    <source>
        <dbReference type="Proteomes" id="UP000680514"/>
    </source>
</evidence>
<dbReference type="RefSeq" id="WP_213434239.1">
    <property type="nucleotide sequence ID" value="NZ_AP024546.1"/>
</dbReference>
<organism evidence="1 2">
    <name type="scientific">Lysobacter helvus</name>
    <dbReference type="NCBI Taxonomy" id="2675059"/>
    <lineage>
        <taxon>Bacteria</taxon>
        <taxon>Pseudomonadati</taxon>
        <taxon>Pseudomonadota</taxon>
        <taxon>Gammaproteobacteria</taxon>
        <taxon>Lysobacterales</taxon>
        <taxon>Lysobacteraceae</taxon>
        <taxon>Lysobacter</taxon>
    </lineage>
</organism>